<dbReference type="GO" id="GO:0004351">
    <property type="term" value="F:glutamate decarboxylase activity"/>
    <property type="evidence" value="ECO:0007669"/>
    <property type="project" value="UniProtKB-EC"/>
</dbReference>
<dbReference type="Gene3D" id="4.10.280.50">
    <property type="match status" value="1"/>
</dbReference>
<evidence type="ECO:0000256" key="9">
    <source>
        <dbReference type="RuleBase" id="RU361171"/>
    </source>
</evidence>
<dbReference type="InterPro" id="IPR002129">
    <property type="entry name" value="PyrdxlP-dep_de-COase"/>
</dbReference>
<dbReference type="Proteomes" id="UP000009235">
    <property type="component" value="Chromosome"/>
</dbReference>
<dbReference type="PANTHER" id="PTHR43321">
    <property type="entry name" value="GLUTAMATE DECARBOXYLASE"/>
    <property type="match status" value="1"/>
</dbReference>
<dbReference type="Gene3D" id="3.40.640.10">
    <property type="entry name" value="Type I PLP-dependent aspartate aminotransferase-like (Major domain)"/>
    <property type="match status" value="1"/>
</dbReference>
<keyword evidence="5 8" id="KW-0456">Lyase</keyword>
<sequence length="490" mass="54902">MAGLKCRGKFLRHSARIFRLVYAPDMPLSQPSGGHHSHRRSVSVNPIFTREPLEIPHDRFPRDQLDPDTAYQIVHDELMLDGNARLNLATFVSTWMEPQARTLMAECFDKNMIDKDEYPGTAELEQRCVRMLANLWHAPPADAPTGCSTTGSSEACMLAGLALKRRWQQAGGEKRGRPNLVMGVNVQICWDKFATYWDVEPRLVPMEGDRYHLTADEAVKYCDENTIGVVAILGSTYDGSYEPVADICRALDDLQSRTGWNIPVHVDGASGAMIAPFCDPDLEWDFRLDRVASINTSGHKYGLVYPGVGWVVWRDAEALPDELVFRVNYLGGEMPTFALNFSRPGAHVAAQYYNFIRLGFDGYRRVQRTCRDVAMHLSSAIAELGPFELVTDGSELPVFAFTVRNDVTGYSAFDVSAALRESGWLVPAYTFPANREDLAALRVVVRNGFSHDLAERFLDEVKRVLPRLHRQDSPQRGSEAASFSHSAKRT</sequence>
<dbReference type="SUPFAM" id="SSF53383">
    <property type="entry name" value="PLP-dependent transferases"/>
    <property type="match status" value="1"/>
</dbReference>
<keyword evidence="12" id="KW-1185">Reference proteome</keyword>
<dbReference type="eggNOG" id="COG0076">
    <property type="taxonomic scope" value="Bacteria"/>
</dbReference>
<dbReference type="InterPro" id="IPR010107">
    <property type="entry name" value="Glutamate_decarboxylase"/>
</dbReference>
<evidence type="ECO:0000256" key="2">
    <source>
        <dbReference type="ARBA" id="ARBA00009533"/>
    </source>
</evidence>
<comment type="cofactor">
    <cofactor evidence="1 7 8">
        <name>pyridoxal 5'-phosphate</name>
        <dbReference type="ChEBI" id="CHEBI:597326"/>
    </cofactor>
</comment>
<dbReference type="GO" id="GO:0004058">
    <property type="term" value="F:aromatic-L-amino-acid decarboxylase activity"/>
    <property type="evidence" value="ECO:0007669"/>
    <property type="project" value="UniProtKB-ARBA"/>
</dbReference>
<dbReference type="KEGG" id="asd:AS9A_2484"/>
<evidence type="ECO:0000256" key="1">
    <source>
        <dbReference type="ARBA" id="ARBA00001933"/>
    </source>
</evidence>
<proteinExistence type="inferred from homology"/>
<dbReference type="InterPro" id="IPR015424">
    <property type="entry name" value="PyrdxlP-dep_Trfase"/>
</dbReference>
<comment type="catalytic activity">
    <reaction evidence="6 9">
        <text>L-glutamate + H(+) = 4-aminobutanoate + CO2</text>
        <dbReference type="Rhea" id="RHEA:17785"/>
        <dbReference type="ChEBI" id="CHEBI:15378"/>
        <dbReference type="ChEBI" id="CHEBI:16526"/>
        <dbReference type="ChEBI" id="CHEBI:29985"/>
        <dbReference type="ChEBI" id="CHEBI:59888"/>
        <dbReference type="EC" id="4.1.1.15"/>
    </reaction>
</comment>
<protein>
    <recommendedName>
        <fullName evidence="3 9">Glutamate decarboxylase</fullName>
        <ecNumber evidence="3 9">4.1.1.15</ecNumber>
    </recommendedName>
</protein>
<comment type="similarity">
    <text evidence="2 8">Belongs to the group II decarboxylase family.</text>
</comment>
<dbReference type="GO" id="GO:0030170">
    <property type="term" value="F:pyridoxal phosphate binding"/>
    <property type="evidence" value="ECO:0007669"/>
    <property type="project" value="InterPro"/>
</dbReference>
<dbReference type="HOGENOM" id="CLU_019582_2_2_11"/>
<dbReference type="NCBIfam" id="TIGR01788">
    <property type="entry name" value="Glu-decarb-GAD"/>
    <property type="match status" value="1"/>
</dbReference>
<dbReference type="Pfam" id="PF00282">
    <property type="entry name" value="Pyridoxal_deC"/>
    <property type="match status" value="1"/>
</dbReference>
<dbReference type="STRING" id="443218.AS9A_2484"/>
<dbReference type="GO" id="GO:0006538">
    <property type="term" value="P:L-glutamate catabolic process"/>
    <property type="evidence" value="ECO:0007669"/>
    <property type="project" value="TreeGrafter"/>
</dbReference>
<dbReference type="GO" id="GO:0005829">
    <property type="term" value="C:cytosol"/>
    <property type="evidence" value="ECO:0007669"/>
    <property type="project" value="TreeGrafter"/>
</dbReference>
<name>F6EFK2_HOYSD</name>
<feature type="compositionally biased region" description="Polar residues" evidence="10">
    <location>
        <begin position="481"/>
        <end position="490"/>
    </location>
</feature>
<organism evidence="11 12">
    <name type="scientific">Hoyosella subflava (strain DSM 45089 / JCM 17490 / NBRC 109087 / DQS3-9A1)</name>
    <name type="common">Amycolicicoccus subflavus</name>
    <dbReference type="NCBI Taxonomy" id="443218"/>
    <lineage>
        <taxon>Bacteria</taxon>
        <taxon>Bacillati</taxon>
        <taxon>Actinomycetota</taxon>
        <taxon>Actinomycetes</taxon>
        <taxon>Mycobacteriales</taxon>
        <taxon>Hoyosellaceae</taxon>
        <taxon>Hoyosella</taxon>
    </lineage>
</organism>
<dbReference type="EMBL" id="CP002786">
    <property type="protein sequence ID" value="AEF40931.1"/>
    <property type="molecule type" value="Genomic_DNA"/>
</dbReference>
<dbReference type="CDD" id="cd06450">
    <property type="entry name" value="DOPA_deC_like"/>
    <property type="match status" value="1"/>
</dbReference>
<reference evidence="11 12" key="1">
    <citation type="journal article" date="2011" name="J. Bacteriol.">
        <title>Complete genome sequence of Amycolicicoccus subflavus DQS3-9A1T, an actinomycete isolated from crude oil-polluted soil.</title>
        <authorList>
            <person name="Cai M."/>
            <person name="Chen W.M."/>
            <person name="Nie Y."/>
            <person name="Chi C.Q."/>
            <person name="Wang Y.N."/>
            <person name="Tang Y.Q."/>
            <person name="Li G.Y."/>
            <person name="Wu X.L."/>
        </authorList>
    </citation>
    <scope>NUCLEOTIDE SEQUENCE [LARGE SCALE GENOMIC DNA]</scope>
    <source>
        <strain evidence="12">DSM 45089 / DQS3-9A1</strain>
    </source>
</reference>
<dbReference type="InterPro" id="IPR015421">
    <property type="entry name" value="PyrdxlP-dep_Trfase_major"/>
</dbReference>
<keyword evidence="4 7" id="KW-0663">Pyridoxal phosphate</keyword>
<evidence type="ECO:0000256" key="10">
    <source>
        <dbReference type="SAM" id="MobiDB-lite"/>
    </source>
</evidence>
<accession>F6EFK2</accession>
<evidence type="ECO:0000256" key="7">
    <source>
        <dbReference type="PIRSR" id="PIRSR602129-50"/>
    </source>
</evidence>
<evidence type="ECO:0000256" key="4">
    <source>
        <dbReference type="ARBA" id="ARBA00022898"/>
    </source>
</evidence>
<evidence type="ECO:0000256" key="6">
    <source>
        <dbReference type="ARBA" id="ARBA00048868"/>
    </source>
</evidence>
<evidence type="ECO:0000256" key="3">
    <source>
        <dbReference type="ARBA" id="ARBA00012421"/>
    </source>
</evidence>
<dbReference type="EC" id="4.1.1.15" evidence="3 9"/>
<evidence type="ECO:0000313" key="11">
    <source>
        <dbReference type="EMBL" id="AEF40931.1"/>
    </source>
</evidence>
<evidence type="ECO:0000313" key="12">
    <source>
        <dbReference type="Proteomes" id="UP000009235"/>
    </source>
</evidence>
<feature type="region of interest" description="Disordered" evidence="10">
    <location>
        <begin position="468"/>
        <end position="490"/>
    </location>
</feature>
<dbReference type="Gene3D" id="3.90.1150.160">
    <property type="match status" value="1"/>
</dbReference>
<dbReference type="AlphaFoldDB" id="F6EFK2"/>
<dbReference type="FunFam" id="3.40.640.10:FF:000017">
    <property type="entry name" value="Glutamate decarboxylase"/>
    <property type="match status" value="1"/>
</dbReference>
<keyword evidence="9" id="KW-0210">Decarboxylase</keyword>
<evidence type="ECO:0000256" key="5">
    <source>
        <dbReference type="ARBA" id="ARBA00023239"/>
    </source>
</evidence>
<gene>
    <name evidence="11" type="ordered locus">AS9A_2484</name>
</gene>
<dbReference type="PANTHER" id="PTHR43321:SF3">
    <property type="entry name" value="GLUTAMATE DECARBOXYLASE"/>
    <property type="match status" value="1"/>
</dbReference>
<feature type="modified residue" description="N6-(pyridoxal phosphate)lysine" evidence="7">
    <location>
        <position position="300"/>
    </location>
</feature>
<evidence type="ECO:0000256" key="8">
    <source>
        <dbReference type="RuleBase" id="RU000382"/>
    </source>
</evidence>